<dbReference type="Proteomes" id="UP000481109">
    <property type="component" value="Unassembled WGS sequence"/>
</dbReference>
<evidence type="ECO:0000256" key="1">
    <source>
        <dbReference type="SAM" id="MobiDB-lite"/>
    </source>
</evidence>
<protein>
    <submittedName>
        <fullName evidence="3">DUF3068 domain-containing protein</fullName>
    </submittedName>
</protein>
<name>A0A6G4XPV7_9ACTN</name>
<evidence type="ECO:0000313" key="4">
    <source>
        <dbReference type="Proteomes" id="UP000481109"/>
    </source>
</evidence>
<dbReference type="Pfam" id="PF11271">
    <property type="entry name" value="PorA"/>
    <property type="match status" value="1"/>
</dbReference>
<dbReference type="EMBL" id="JAAKZW010000139">
    <property type="protein sequence ID" value="NGO79232.1"/>
    <property type="molecule type" value="Genomic_DNA"/>
</dbReference>
<gene>
    <name evidence="3" type="ORF">G6045_26790</name>
</gene>
<keyword evidence="2" id="KW-0472">Membrane</keyword>
<keyword evidence="2" id="KW-0812">Transmembrane</keyword>
<keyword evidence="2" id="KW-1133">Transmembrane helix</keyword>
<reference evidence="3 4" key="1">
    <citation type="submission" date="2020-02" db="EMBL/GenBank/DDBJ databases">
        <title>Whole-genome analyses of novel actinobacteria.</title>
        <authorList>
            <person name="Sahin N."/>
            <person name="Tokatli A."/>
        </authorList>
    </citation>
    <scope>NUCLEOTIDE SEQUENCE [LARGE SCALE GENOMIC DNA]</scope>
    <source>
        <strain evidence="3 4">YC504</strain>
    </source>
</reference>
<dbReference type="RefSeq" id="WP_165334679.1">
    <property type="nucleotide sequence ID" value="NZ_JAAKZW010000139.1"/>
</dbReference>
<organism evidence="3 4">
    <name type="scientific">Streptomyces mesophilus</name>
    <dbReference type="NCBI Taxonomy" id="1775132"/>
    <lineage>
        <taxon>Bacteria</taxon>
        <taxon>Bacillati</taxon>
        <taxon>Actinomycetota</taxon>
        <taxon>Actinomycetes</taxon>
        <taxon>Kitasatosporales</taxon>
        <taxon>Streptomycetaceae</taxon>
        <taxon>Streptomyces</taxon>
    </lineage>
</organism>
<sequence>MRRTASPLSLFILGLGVFLLVLAPLLAWYVEPRAKRTPTDIDTTTVFTGKGAYFDTGEVETLKNQDLTVTRQVRGDVADSSDEVAVWDVVTSVDWTRTDAVPDDQKKTTLPASSPHDSLQWTQERWVTDRGTNRPVHCCQEEPYFEGEAYLKFPFDVEKRSYRWWDNTLGATVPLTYEGKRKVQGYEGLLFKAKVEPVKTGTRQVPGVLVGSKAGQVMAEEWYANHGVELVADQRTGRIIYAQIGPKKTLRAPGSDEDAVVLLESEKIAFTEKTQKAQVALAEDDSARLKLVGGTLPVGAGALGLVLVAVGAALVIRGRERPNAGPPNEPESGSPAPAPVSAPV</sequence>
<comment type="caution">
    <text evidence="3">The sequence shown here is derived from an EMBL/GenBank/DDBJ whole genome shotgun (WGS) entry which is preliminary data.</text>
</comment>
<proteinExistence type="predicted"/>
<evidence type="ECO:0000313" key="3">
    <source>
        <dbReference type="EMBL" id="NGO79232.1"/>
    </source>
</evidence>
<dbReference type="InterPro" id="IPR021424">
    <property type="entry name" value="PorA"/>
</dbReference>
<keyword evidence="4" id="KW-1185">Reference proteome</keyword>
<feature type="region of interest" description="Disordered" evidence="1">
    <location>
        <begin position="320"/>
        <end position="344"/>
    </location>
</feature>
<dbReference type="AlphaFoldDB" id="A0A6G4XPV7"/>
<evidence type="ECO:0000256" key="2">
    <source>
        <dbReference type="SAM" id="Phobius"/>
    </source>
</evidence>
<accession>A0A6G4XPV7</accession>
<feature type="transmembrane region" description="Helical" evidence="2">
    <location>
        <begin position="296"/>
        <end position="316"/>
    </location>
</feature>